<dbReference type="NCBIfam" id="TIGR00964">
    <property type="entry name" value="secE_bact"/>
    <property type="match status" value="1"/>
</dbReference>
<dbReference type="Pfam" id="PF00584">
    <property type="entry name" value="SecE"/>
    <property type="match status" value="1"/>
</dbReference>
<organism evidence="10 12">
    <name type="scientific">[Clostridium] aminophilum</name>
    <dbReference type="NCBI Taxonomy" id="1526"/>
    <lineage>
        <taxon>Bacteria</taxon>
        <taxon>Bacillati</taxon>
        <taxon>Bacillota</taxon>
        <taxon>Clostridia</taxon>
        <taxon>Lachnospirales</taxon>
        <taxon>Lachnospiraceae</taxon>
    </lineage>
</organism>
<evidence type="ECO:0000256" key="7">
    <source>
        <dbReference type="ARBA" id="ARBA00023010"/>
    </source>
</evidence>
<dbReference type="GO" id="GO:0043952">
    <property type="term" value="P:protein transport by the Sec complex"/>
    <property type="evidence" value="ECO:0007669"/>
    <property type="project" value="TreeGrafter"/>
</dbReference>
<keyword evidence="2" id="KW-0813">Transport</keyword>
<proteinExistence type="predicted"/>
<evidence type="ECO:0000313" key="11">
    <source>
        <dbReference type="EMBL" id="SFR77460.1"/>
    </source>
</evidence>
<dbReference type="STRING" id="1526.SAMN02910262_01461"/>
<evidence type="ECO:0000256" key="2">
    <source>
        <dbReference type="ARBA" id="ARBA00022448"/>
    </source>
</evidence>
<dbReference type="GO" id="GO:0009306">
    <property type="term" value="P:protein secretion"/>
    <property type="evidence" value="ECO:0007669"/>
    <property type="project" value="InterPro"/>
</dbReference>
<keyword evidence="5" id="KW-0653">Protein transport</keyword>
<evidence type="ECO:0000256" key="3">
    <source>
        <dbReference type="ARBA" id="ARBA00022475"/>
    </source>
</evidence>
<dbReference type="GO" id="GO:0006605">
    <property type="term" value="P:protein targeting"/>
    <property type="evidence" value="ECO:0007669"/>
    <property type="project" value="InterPro"/>
</dbReference>
<evidence type="ECO:0000256" key="8">
    <source>
        <dbReference type="ARBA" id="ARBA00023136"/>
    </source>
</evidence>
<protein>
    <submittedName>
        <fullName evidence="10">Preprotein translocase subunit SecE</fullName>
    </submittedName>
</protein>
<keyword evidence="12" id="KW-1185">Reference proteome</keyword>
<evidence type="ECO:0000256" key="9">
    <source>
        <dbReference type="SAM" id="Phobius"/>
    </source>
</evidence>
<dbReference type="GO" id="GO:0005886">
    <property type="term" value="C:plasma membrane"/>
    <property type="evidence" value="ECO:0007669"/>
    <property type="project" value="TreeGrafter"/>
</dbReference>
<keyword evidence="3" id="KW-1003">Cell membrane</keyword>
<dbReference type="PANTHER" id="PTHR33910:SF1">
    <property type="entry name" value="PROTEIN TRANSLOCASE SUBUNIT SECE"/>
    <property type="match status" value="1"/>
</dbReference>
<dbReference type="InterPro" id="IPR038379">
    <property type="entry name" value="SecE_sf"/>
</dbReference>
<keyword evidence="4 9" id="KW-0812">Transmembrane</keyword>
<dbReference type="GO" id="GO:0006886">
    <property type="term" value="P:intracellular protein transport"/>
    <property type="evidence" value="ECO:0007669"/>
    <property type="project" value="InterPro"/>
</dbReference>
<sequence>MGDTGNTSKPKKKSYWDGLKAEFNKIIWPDRDTVVSETSSVVAASIALGLIIAGLDTLIVWALHFAI</sequence>
<evidence type="ECO:0000256" key="6">
    <source>
        <dbReference type="ARBA" id="ARBA00022989"/>
    </source>
</evidence>
<name>A0A1I0I6Q9_9FIRM</name>
<keyword evidence="6 9" id="KW-1133">Transmembrane helix</keyword>
<dbReference type="GO" id="GO:0008320">
    <property type="term" value="F:protein transmembrane transporter activity"/>
    <property type="evidence" value="ECO:0007669"/>
    <property type="project" value="InterPro"/>
</dbReference>
<evidence type="ECO:0000313" key="12">
    <source>
        <dbReference type="Proteomes" id="UP000199820"/>
    </source>
</evidence>
<keyword evidence="8 9" id="KW-0472">Membrane</keyword>
<dbReference type="Proteomes" id="UP000199820">
    <property type="component" value="Unassembled WGS sequence"/>
</dbReference>
<gene>
    <name evidence="11" type="ORF">SAMN02910262_01461</name>
    <name evidence="10" type="ORF">SAMN04487771_10704</name>
</gene>
<dbReference type="RefSeq" id="WP_031472487.1">
    <property type="nucleotide sequence ID" value="NZ_FOIL01000070.1"/>
</dbReference>
<keyword evidence="7" id="KW-0811">Translocation</keyword>
<comment type="subcellular location">
    <subcellularLocation>
        <location evidence="1">Membrane</location>
    </subcellularLocation>
</comment>
<dbReference type="Proteomes" id="UP000214760">
    <property type="component" value="Unassembled WGS sequence"/>
</dbReference>
<dbReference type="PANTHER" id="PTHR33910">
    <property type="entry name" value="PROTEIN TRANSLOCASE SUBUNIT SECE"/>
    <property type="match status" value="1"/>
</dbReference>
<evidence type="ECO:0000313" key="10">
    <source>
        <dbReference type="EMBL" id="SET92250.1"/>
    </source>
</evidence>
<dbReference type="OrthoDB" id="9807958at2"/>
<dbReference type="EMBL" id="FOIL01000070">
    <property type="protein sequence ID" value="SET92250.1"/>
    <property type="molecule type" value="Genomic_DNA"/>
</dbReference>
<dbReference type="eggNOG" id="COG0690">
    <property type="taxonomic scope" value="Bacteria"/>
</dbReference>
<dbReference type="Gene3D" id="1.20.5.1030">
    <property type="entry name" value="Preprotein translocase secy subunit"/>
    <property type="match status" value="1"/>
</dbReference>
<evidence type="ECO:0000256" key="1">
    <source>
        <dbReference type="ARBA" id="ARBA00004370"/>
    </source>
</evidence>
<evidence type="ECO:0000256" key="5">
    <source>
        <dbReference type="ARBA" id="ARBA00022927"/>
    </source>
</evidence>
<evidence type="ECO:0000313" key="13">
    <source>
        <dbReference type="Proteomes" id="UP000214760"/>
    </source>
</evidence>
<reference evidence="12 13" key="1">
    <citation type="submission" date="2016-10" db="EMBL/GenBank/DDBJ databases">
        <authorList>
            <person name="de Groot N.N."/>
        </authorList>
    </citation>
    <scope>NUCLEOTIDE SEQUENCE [LARGE SCALE GENOMIC DNA]</scope>
    <source>
        <strain evidence="11 13">F</strain>
        <strain evidence="10 12">KH1P1</strain>
    </source>
</reference>
<feature type="transmembrane region" description="Helical" evidence="9">
    <location>
        <begin position="41"/>
        <end position="63"/>
    </location>
</feature>
<dbReference type="InterPro" id="IPR001901">
    <property type="entry name" value="Translocase_SecE/Sec61-g"/>
</dbReference>
<dbReference type="InterPro" id="IPR005807">
    <property type="entry name" value="SecE_bac"/>
</dbReference>
<evidence type="ECO:0000256" key="4">
    <source>
        <dbReference type="ARBA" id="ARBA00022692"/>
    </source>
</evidence>
<accession>A0A1I0I6Q9</accession>
<dbReference type="AlphaFoldDB" id="A0A1I0I6Q9"/>
<dbReference type="EMBL" id="FOZC01000007">
    <property type="protein sequence ID" value="SFR77460.1"/>
    <property type="molecule type" value="Genomic_DNA"/>
</dbReference>